<keyword evidence="2" id="KW-1185">Reference proteome</keyword>
<sequence>MPLRSVSIEQGASAAERQTLRETWNAAFRRAYSEPWAQTMHRAASSGQAPELAAARRVQLVCVASYMPAQVRGKWPKASEADLRRAEALERHCDAQGQYRQLTSQLTAAARSLPTSTVASRLAGKDQEPLDVQARLEVMRYALSTGSAPLLDYAASKFASPEVLIQLGLTPNPKLPAEFDLHLVQWAASVMACEEMGNCGSETLQSNSCLDTDDCVANFADYPAMHIYGPNRKGGFFLTYRSIDIAQTKARWDLVKAWAQAQLSASL</sequence>
<gene>
    <name evidence="1" type="ORF">LNV07_11025</name>
</gene>
<proteinExistence type="predicted"/>
<comment type="caution">
    <text evidence="1">The sequence shown here is derived from an EMBL/GenBank/DDBJ whole genome shotgun (WGS) entry which is preliminary data.</text>
</comment>
<evidence type="ECO:0000313" key="2">
    <source>
        <dbReference type="Proteomes" id="UP001209701"/>
    </source>
</evidence>
<name>A0ABT2YEZ2_9BURK</name>
<evidence type="ECO:0000313" key="1">
    <source>
        <dbReference type="EMBL" id="MCV2368621.1"/>
    </source>
</evidence>
<organism evidence="1 2">
    <name type="scientific">Roseateles oligotrophus</name>
    <dbReference type="NCBI Taxonomy" id="1769250"/>
    <lineage>
        <taxon>Bacteria</taxon>
        <taxon>Pseudomonadati</taxon>
        <taxon>Pseudomonadota</taxon>
        <taxon>Betaproteobacteria</taxon>
        <taxon>Burkholderiales</taxon>
        <taxon>Sphaerotilaceae</taxon>
        <taxon>Roseateles</taxon>
    </lineage>
</organism>
<dbReference type="Proteomes" id="UP001209701">
    <property type="component" value="Unassembled WGS sequence"/>
</dbReference>
<dbReference type="EMBL" id="JAJIRN010000004">
    <property type="protein sequence ID" value="MCV2368621.1"/>
    <property type="molecule type" value="Genomic_DNA"/>
</dbReference>
<protein>
    <submittedName>
        <fullName evidence="1">Uncharacterized protein</fullName>
    </submittedName>
</protein>
<accession>A0ABT2YEZ2</accession>
<reference evidence="1 2" key="1">
    <citation type="submission" date="2021-11" db="EMBL/GenBank/DDBJ databases">
        <authorList>
            <person name="Liang Q."/>
            <person name="Mou H."/>
            <person name="Liu Z."/>
        </authorList>
    </citation>
    <scope>NUCLEOTIDE SEQUENCE [LARGE SCALE GENOMIC DNA]</scope>
    <source>
        <strain evidence="1 2">CHU3</strain>
    </source>
</reference>
<dbReference type="RefSeq" id="WP_263571208.1">
    <property type="nucleotide sequence ID" value="NZ_JAJIRN010000004.1"/>
</dbReference>